<evidence type="ECO:0000256" key="1">
    <source>
        <dbReference type="ARBA" id="ARBA00022630"/>
    </source>
</evidence>
<dbReference type="PRINTS" id="PR00420">
    <property type="entry name" value="RNGMNOXGNASE"/>
</dbReference>
<evidence type="ECO:0000256" key="2">
    <source>
        <dbReference type="ARBA" id="ARBA00022827"/>
    </source>
</evidence>
<gene>
    <name evidence="6" type="primary">hpxO_4</name>
    <name evidence="6" type="ORF">DWB77_04504</name>
</gene>
<keyword evidence="4" id="KW-0503">Monooxygenase</keyword>
<dbReference type="GO" id="GO:0071949">
    <property type="term" value="F:FAD binding"/>
    <property type="evidence" value="ECO:0007669"/>
    <property type="project" value="InterPro"/>
</dbReference>
<evidence type="ECO:0000259" key="5">
    <source>
        <dbReference type="Pfam" id="PF01494"/>
    </source>
</evidence>
<dbReference type="InterPro" id="IPR002938">
    <property type="entry name" value="FAD-bd"/>
</dbReference>
<dbReference type="PANTHER" id="PTHR47178">
    <property type="entry name" value="MONOOXYGENASE, FAD-BINDING"/>
    <property type="match status" value="1"/>
</dbReference>
<dbReference type="Pfam" id="PF01494">
    <property type="entry name" value="FAD_binding_3"/>
    <property type="match status" value="1"/>
</dbReference>
<protein>
    <submittedName>
        <fullName evidence="6">FAD-dependent urate hydroxylase</fullName>
        <ecNumber evidence="6">1.14.13.113</ecNumber>
    </submittedName>
</protein>
<evidence type="ECO:0000256" key="4">
    <source>
        <dbReference type="ARBA" id="ARBA00023033"/>
    </source>
</evidence>
<dbReference type="RefSeq" id="WP_120722935.1">
    <property type="nucleotide sequence ID" value="NZ_CP032698.1"/>
</dbReference>
<dbReference type="AlphaFoldDB" id="A0A387HND1"/>
<keyword evidence="2" id="KW-0274">FAD</keyword>
<dbReference type="Gene3D" id="3.50.50.60">
    <property type="entry name" value="FAD/NAD(P)-binding domain"/>
    <property type="match status" value="1"/>
</dbReference>
<proteinExistence type="predicted"/>
<keyword evidence="7" id="KW-1185">Reference proteome</keyword>
<dbReference type="PANTHER" id="PTHR47178:SF5">
    <property type="entry name" value="FAD-BINDING DOMAIN-CONTAINING PROTEIN"/>
    <property type="match status" value="1"/>
</dbReference>
<evidence type="ECO:0000256" key="3">
    <source>
        <dbReference type="ARBA" id="ARBA00023002"/>
    </source>
</evidence>
<dbReference type="OrthoDB" id="3322136at2"/>
<organism evidence="6 7">
    <name type="scientific">Streptomyces hundungensis</name>
    <dbReference type="NCBI Taxonomy" id="1077946"/>
    <lineage>
        <taxon>Bacteria</taxon>
        <taxon>Bacillati</taxon>
        <taxon>Actinomycetota</taxon>
        <taxon>Actinomycetes</taxon>
        <taxon>Kitasatosporales</taxon>
        <taxon>Streptomycetaceae</taxon>
        <taxon>Streptomyces</taxon>
    </lineage>
</organism>
<dbReference type="EMBL" id="CP032698">
    <property type="protein sequence ID" value="AYG82332.1"/>
    <property type="molecule type" value="Genomic_DNA"/>
</dbReference>
<dbReference type="SUPFAM" id="SSF51905">
    <property type="entry name" value="FAD/NAD(P)-binding domain"/>
    <property type="match status" value="1"/>
</dbReference>
<dbReference type="GO" id="GO:0102099">
    <property type="term" value="F:FAD-dependent urate hydroxylase activity"/>
    <property type="evidence" value="ECO:0007669"/>
    <property type="project" value="UniProtKB-EC"/>
</dbReference>
<keyword evidence="1" id="KW-0285">Flavoprotein</keyword>
<keyword evidence="3 6" id="KW-0560">Oxidoreductase</keyword>
<dbReference type="InterPro" id="IPR036188">
    <property type="entry name" value="FAD/NAD-bd_sf"/>
</dbReference>
<reference evidence="6 7" key="1">
    <citation type="submission" date="2018-10" db="EMBL/GenBank/DDBJ databases">
        <title>Relationship between Morphology and Antimicrobial Activity in Streptomyces.</title>
        <authorList>
            <person name="Kang H.J."/>
            <person name="Kim S.B."/>
        </authorList>
    </citation>
    <scope>NUCLEOTIDE SEQUENCE [LARGE SCALE GENOMIC DNA]</scope>
    <source>
        <strain evidence="6 7">BH38</strain>
    </source>
</reference>
<name>A0A387HND1_9ACTN</name>
<sequence>MTGTPHVLIIGGGIGGLCLAQGLRKAGLGFAVYEREAARAPHDQRLRLGPHGARALYECLPPEAWEAFTAVGERGAGQLAYRTEQLGELLRLAGPPEDRPAQHASHLVDRDTLDEVLLTGLGEHLVLRGREFTHYEQAPDGTVTAHFANGSTAYGDLLVGADGAESRVRTQLLPHATHVDTQVLAVTGQLELTATREAELPAALTTGANTILSPRSDALFSAVWRSPRARGADRVVWTYAVKALACPDDVELFDGKALCALVAERLTDWHPALRRLVAESDPGTVRASRMRALEPVEPWPPGRITLLGDAAHAMTALGGTGADTSLRDARLLSSRLARRRDLVRAVGAYETEMRVYGFEAVARSLRDTRAATTESRLARTLLRGALRTAAHSGWLRRAMFKTAGE</sequence>
<evidence type="ECO:0000313" key="7">
    <source>
        <dbReference type="Proteomes" id="UP000271554"/>
    </source>
</evidence>
<accession>A0A387HND1</accession>
<dbReference type="KEGG" id="shun:DWB77_04504"/>
<dbReference type="Proteomes" id="UP000271554">
    <property type="component" value="Chromosome"/>
</dbReference>
<dbReference type="EC" id="1.14.13.113" evidence="6"/>
<feature type="domain" description="FAD-binding" evidence="5">
    <location>
        <begin position="6"/>
        <end position="338"/>
    </location>
</feature>
<evidence type="ECO:0000313" key="6">
    <source>
        <dbReference type="EMBL" id="AYG82332.1"/>
    </source>
</evidence>